<evidence type="ECO:0000256" key="1">
    <source>
        <dbReference type="ARBA" id="ARBA00022729"/>
    </source>
</evidence>
<accession>A0A3L7J3N9</accession>
<dbReference type="GO" id="GO:0055085">
    <property type="term" value="P:transmembrane transport"/>
    <property type="evidence" value="ECO:0007669"/>
    <property type="project" value="InterPro"/>
</dbReference>
<dbReference type="PANTHER" id="PTHR33376:SF15">
    <property type="entry name" value="BLL6794 PROTEIN"/>
    <property type="match status" value="1"/>
</dbReference>
<dbReference type="InterPro" id="IPR018389">
    <property type="entry name" value="DctP_fam"/>
</dbReference>
<name>A0A3L7J3N9_9HYPH</name>
<dbReference type="Pfam" id="PF03480">
    <property type="entry name" value="DctP"/>
    <property type="match status" value="1"/>
</dbReference>
<dbReference type="InterPro" id="IPR038404">
    <property type="entry name" value="TRAP_DctP_sf"/>
</dbReference>
<dbReference type="Gene3D" id="3.40.190.170">
    <property type="entry name" value="Bacterial extracellular solute-binding protein, family 7"/>
    <property type="match status" value="1"/>
</dbReference>
<feature type="chain" id="PRO_5018208394" evidence="2">
    <location>
        <begin position="26"/>
        <end position="343"/>
    </location>
</feature>
<dbReference type="Proteomes" id="UP000281094">
    <property type="component" value="Unassembled WGS sequence"/>
</dbReference>
<evidence type="ECO:0000313" key="4">
    <source>
        <dbReference type="Proteomes" id="UP000281094"/>
    </source>
</evidence>
<evidence type="ECO:0000313" key="3">
    <source>
        <dbReference type="EMBL" id="RLQ85256.1"/>
    </source>
</evidence>
<gene>
    <name evidence="3" type="ORF">D8780_14955</name>
</gene>
<proteinExistence type="predicted"/>
<feature type="signal peptide" evidence="2">
    <location>
        <begin position="1"/>
        <end position="25"/>
    </location>
</feature>
<reference evidence="3 4" key="1">
    <citation type="submission" date="2018-10" db="EMBL/GenBank/DDBJ databases">
        <title>Notoacmeibacter sp. M2BS9Y-3-1, whole genome shotgun sequence.</title>
        <authorList>
            <person name="Tuo L."/>
        </authorList>
    </citation>
    <scope>NUCLEOTIDE SEQUENCE [LARGE SCALE GENOMIC DNA]</scope>
    <source>
        <strain evidence="3 4">M2BS9Y-3-1</strain>
    </source>
</reference>
<dbReference type="PANTHER" id="PTHR33376">
    <property type="match status" value="1"/>
</dbReference>
<dbReference type="EMBL" id="RCWN01000002">
    <property type="protein sequence ID" value="RLQ85256.1"/>
    <property type="molecule type" value="Genomic_DNA"/>
</dbReference>
<sequence length="343" mass="35858">MTKTKTIRRGLLAALLLTTTTAPLAAQDVTLRLADSLPVGHYMTTGVGQPLMDGTVEATDGAVAFQHFPAQQLGKAKDMLSLVQSGVADIAYVGASYSADKLPLSSVAELPEAFTTSCQGTLAFWELAKPGGALDQAELAPEGVRALAVLVLPPYQLFSAKAFTGLDEIAGWKVRVTGAPKIAGIQKLGGVPVSISSPETREALSRGTVDAIAFPIGSIKPYDLAPHIATATQGTNFGSFVATWMISQEKYDSLPEGVQQALTEAGEAATKNGCEATDAAASADKDFVADQGVDFVDLPAEDMAKLEDLMADVGDEWAADLDARGKPGTEILQAFRAALRDDM</sequence>
<protein>
    <submittedName>
        <fullName evidence="3">C4-dicarboxylate ABC transporter</fullName>
    </submittedName>
</protein>
<comment type="caution">
    <text evidence="3">The sequence shown here is derived from an EMBL/GenBank/DDBJ whole genome shotgun (WGS) entry which is preliminary data.</text>
</comment>
<dbReference type="NCBIfam" id="NF037995">
    <property type="entry name" value="TRAP_S1"/>
    <property type="match status" value="1"/>
</dbReference>
<keyword evidence="1 2" id="KW-0732">Signal</keyword>
<organism evidence="3 4">
    <name type="scientific">Notoacmeibacter ruber</name>
    <dbReference type="NCBI Taxonomy" id="2670375"/>
    <lineage>
        <taxon>Bacteria</taxon>
        <taxon>Pseudomonadati</taxon>
        <taxon>Pseudomonadota</taxon>
        <taxon>Alphaproteobacteria</taxon>
        <taxon>Hyphomicrobiales</taxon>
        <taxon>Notoacmeibacteraceae</taxon>
        <taxon>Notoacmeibacter</taxon>
    </lineage>
</organism>
<dbReference type="CDD" id="cd13601">
    <property type="entry name" value="PBP2_TRAP_DctP1_3_4_like"/>
    <property type="match status" value="1"/>
</dbReference>
<dbReference type="RefSeq" id="WP_121646673.1">
    <property type="nucleotide sequence ID" value="NZ_RCWN01000002.1"/>
</dbReference>
<evidence type="ECO:0000256" key="2">
    <source>
        <dbReference type="SAM" id="SignalP"/>
    </source>
</evidence>
<keyword evidence="4" id="KW-1185">Reference proteome</keyword>
<dbReference type="AlphaFoldDB" id="A0A3L7J3N9"/>